<dbReference type="PROSITE" id="PS50865">
    <property type="entry name" value="ZF_MYND_2"/>
    <property type="match status" value="1"/>
</dbReference>
<name>A0A835YJF2_9STRA</name>
<comment type="caution">
    <text evidence="6">The sequence shown here is derived from an EMBL/GenBank/DDBJ whole genome shotgun (WGS) entry which is preliminary data.</text>
</comment>
<dbReference type="SUPFAM" id="SSF144232">
    <property type="entry name" value="HIT/MYND zinc finger-like"/>
    <property type="match status" value="1"/>
</dbReference>
<gene>
    <name evidence="6" type="ORF">JKP88DRAFT_274443</name>
</gene>
<dbReference type="Pfam" id="PF01753">
    <property type="entry name" value="zf-MYND"/>
    <property type="match status" value="1"/>
</dbReference>
<organism evidence="6 7">
    <name type="scientific">Tribonema minus</name>
    <dbReference type="NCBI Taxonomy" id="303371"/>
    <lineage>
        <taxon>Eukaryota</taxon>
        <taxon>Sar</taxon>
        <taxon>Stramenopiles</taxon>
        <taxon>Ochrophyta</taxon>
        <taxon>PX clade</taxon>
        <taxon>Xanthophyceae</taxon>
        <taxon>Tribonematales</taxon>
        <taxon>Tribonemataceae</taxon>
        <taxon>Tribonema</taxon>
    </lineage>
</organism>
<dbReference type="PANTHER" id="PTHR12197">
    <property type="entry name" value="HISTONE-LYSINE N-METHYLTRANSFERASE SMYD"/>
    <property type="match status" value="1"/>
</dbReference>
<dbReference type="InterPro" id="IPR002893">
    <property type="entry name" value="Znf_MYND"/>
</dbReference>
<evidence type="ECO:0000313" key="7">
    <source>
        <dbReference type="Proteomes" id="UP000664859"/>
    </source>
</evidence>
<dbReference type="EMBL" id="JAFCMP010000547">
    <property type="protein sequence ID" value="KAG5175558.1"/>
    <property type="molecule type" value="Genomic_DNA"/>
</dbReference>
<reference evidence="6" key="1">
    <citation type="submission" date="2021-02" db="EMBL/GenBank/DDBJ databases">
        <title>First Annotated Genome of the Yellow-green Alga Tribonema minus.</title>
        <authorList>
            <person name="Mahan K.M."/>
        </authorList>
    </citation>
    <scope>NUCLEOTIDE SEQUENCE</scope>
    <source>
        <strain evidence="6">UTEX B ZZ1240</strain>
    </source>
</reference>
<protein>
    <recommendedName>
        <fullName evidence="5">MYND-type domain-containing protein</fullName>
    </recommendedName>
</protein>
<proteinExistence type="predicted"/>
<dbReference type="Proteomes" id="UP000664859">
    <property type="component" value="Unassembled WGS sequence"/>
</dbReference>
<dbReference type="InterPro" id="IPR046341">
    <property type="entry name" value="SET_dom_sf"/>
</dbReference>
<evidence type="ECO:0000313" key="6">
    <source>
        <dbReference type="EMBL" id="KAG5175558.1"/>
    </source>
</evidence>
<evidence type="ECO:0000256" key="3">
    <source>
        <dbReference type="ARBA" id="ARBA00022833"/>
    </source>
</evidence>
<evidence type="ECO:0000256" key="4">
    <source>
        <dbReference type="PROSITE-ProRule" id="PRU00134"/>
    </source>
</evidence>
<dbReference type="SUPFAM" id="SSF82199">
    <property type="entry name" value="SET domain"/>
    <property type="match status" value="1"/>
</dbReference>
<dbReference type="Gene3D" id="2.170.270.10">
    <property type="entry name" value="SET domain"/>
    <property type="match status" value="1"/>
</dbReference>
<evidence type="ECO:0000259" key="5">
    <source>
        <dbReference type="PROSITE" id="PS50865"/>
    </source>
</evidence>
<feature type="domain" description="MYND-type" evidence="5">
    <location>
        <begin position="457"/>
        <end position="502"/>
    </location>
</feature>
<evidence type="ECO:0000256" key="1">
    <source>
        <dbReference type="ARBA" id="ARBA00022723"/>
    </source>
</evidence>
<sequence>MQYTSGVVVTTRQGMGRVLQASREFAPGDLVLREEALLSYVNEMPYLYDGFMALPSQEQQQVLDLHRLRYGETARFTSCEQRMAYIAAEIAVTASDAAGAAVQPINATNPLGQAVQDFTYRMMYKLCSMAQFNAHDATLLPWQEESIARMQAQLPPEARKLEVSAVFRVATRFYAVHPITAGDLITIAYKSWNATPTLERWTELARSKDFVCTCLRCADGVVMPTFSLPPQHARELPELEDAAWRCDACGAAPDSVRLAAQLAEAARMEARALALANMHLLSDESILESAVREKAELRQLMARARAELCGTHRVLSVAARSLAALHDARYADLLKYYADTVGVDKLADAQLRDVAALRLLRLGLKECAAAGCTRRGGAASCARLHPVAANGGAIDLARGALATISMLQDSTAFVRKQKQENPTDVERLARYVPLLACLLSARNNEVLAAAALLDLPLPRCAEPAGSSAAAVALLTCGGCGLLDYCSRSCQRRHWKKCHKKVCKKVAAWAGRLEGRNGNSSGGGSV</sequence>
<keyword evidence="3" id="KW-0862">Zinc</keyword>
<keyword evidence="2 4" id="KW-0863">Zinc-finger</keyword>
<dbReference type="GO" id="GO:0005634">
    <property type="term" value="C:nucleus"/>
    <property type="evidence" value="ECO:0007669"/>
    <property type="project" value="TreeGrafter"/>
</dbReference>
<dbReference type="PANTHER" id="PTHR12197:SF251">
    <property type="entry name" value="EG:BACR7C10.4 PROTEIN"/>
    <property type="match status" value="1"/>
</dbReference>
<evidence type="ECO:0000256" key="2">
    <source>
        <dbReference type="ARBA" id="ARBA00022771"/>
    </source>
</evidence>
<dbReference type="InterPro" id="IPR050869">
    <property type="entry name" value="H3K4_H4K5_MeTrfase"/>
</dbReference>
<accession>A0A835YJF2</accession>
<keyword evidence="1" id="KW-0479">Metal-binding</keyword>
<dbReference type="Gene3D" id="6.10.140.2220">
    <property type="match status" value="1"/>
</dbReference>
<dbReference type="OrthoDB" id="61900at2759"/>
<keyword evidence="7" id="KW-1185">Reference proteome</keyword>
<dbReference type="AlphaFoldDB" id="A0A835YJF2"/>
<dbReference type="GO" id="GO:0008270">
    <property type="term" value="F:zinc ion binding"/>
    <property type="evidence" value="ECO:0007669"/>
    <property type="project" value="UniProtKB-KW"/>
</dbReference>